<dbReference type="Gene3D" id="3.20.20.80">
    <property type="entry name" value="Glycosidases"/>
    <property type="match status" value="1"/>
</dbReference>
<dbReference type="AlphaFoldDB" id="L7J369"/>
<evidence type="ECO:0000313" key="4">
    <source>
        <dbReference type="EMBL" id="ELQ62676.1"/>
    </source>
</evidence>
<feature type="transmembrane region" description="Helical" evidence="2">
    <location>
        <begin position="53"/>
        <end position="76"/>
    </location>
</feature>
<proteinExistence type="inferred from homology"/>
<dbReference type="SUPFAM" id="SSF51011">
    <property type="entry name" value="Glycosyl hydrolase domain"/>
    <property type="match status" value="1"/>
</dbReference>
<dbReference type="InterPro" id="IPR006047">
    <property type="entry name" value="GH13_cat_dom"/>
</dbReference>
<feature type="transmembrane region" description="Helical" evidence="2">
    <location>
        <begin position="7"/>
        <end position="33"/>
    </location>
</feature>
<feature type="transmembrane region" description="Helical" evidence="2">
    <location>
        <begin position="181"/>
        <end position="203"/>
    </location>
</feature>
<dbReference type="PANTHER" id="PTHR10357">
    <property type="entry name" value="ALPHA-AMYLASE FAMILY MEMBER"/>
    <property type="match status" value="1"/>
</dbReference>
<organism>
    <name type="scientific">Pyricularia oryzae (strain P131)</name>
    <name type="common">Rice blast fungus</name>
    <name type="synonym">Magnaporthe oryzae</name>
    <dbReference type="NCBI Taxonomy" id="1143193"/>
    <lineage>
        <taxon>Eukaryota</taxon>
        <taxon>Fungi</taxon>
        <taxon>Dikarya</taxon>
        <taxon>Ascomycota</taxon>
        <taxon>Pezizomycotina</taxon>
        <taxon>Sordariomycetes</taxon>
        <taxon>Sordariomycetidae</taxon>
        <taxon>Magnaporthales</taxon>
        <taxon>Pyriculariaceae</taxon>
        <taxon>Pyricularia</taxon>
    </lineage>
</organism>
<dbReference type="GO" id="GO:0005975">
    <property type="term" value="P:carbohydrate metabolic process"/>
    <property type="evidence" value="ECO:0007669"/>
    <property type="project" value="InterPro"/>
</dbReference>
<feature type="transmembrane region" description="Helical" evidence="2">
    <location>
        <begin position="88"/>
        <end position="108"/>
    </location>
</feature>
<protein>
    <submittedName>
        <fullName evidence="4">Alpha-amylase</fullName>
    </submittedName>
</protein>
<dbReference type="InterPro" id="IPR017853">
    <property type="entry name" value="GH"/>
</dbReference>
<keyword evidence="2" id="KW-1133">Transmembrane helix</keyword>
<feature type="domain" description="Glycosyl hydrolase family 13 catalytic" evidence="3">
    <location>
        <begin position="228"/>
        <end position="572"/>
    </location>
</feature>
<evidence type="ECO:0000256" key="1">
    <source>
        <dbReference type="ARBA" id="ARBA00008061"/>
    </source>
</evidence>
<keyword evidence="2" id="KW-0472">Membrane</keyword>
<reference evidence="4" key="1">
    <citation type="journal article" date="2012" name="PLoS Genet.">
        <title>Comparative analysis of the genomes of two field isolates of the rice blast fungus Magnaporthe oryzae.</title>
        <authorList>
            <person name="Xue M."/>
            <person name="Yang J."/>
            <person name="Li Z."/>
            <person name="Hu S."/>
            <person name="Yao N."/>
            <person name="Dean R.A."/>
            <person name="Zhao W."/>
            <person name="Shen M."/>
            <person name="Zhang H."/>
            <person name="Li C."/>
            <person name="Liu L."/>
            <person name="Cao L."/>
            <person name="Xu X."/>
            <person name="Xing Y."/>
            <person name="Hsiang T."/>
            <person name="Zhang Z."/>
            <person name="Xu J.R."/>
            <person name="Peng Y.L."/>
        </authorList>
    </citation>
    <scope>NUCLEOTIDE SEQUENCE [LARGE SCALE GENOMIC DNA]</scope>
    <source>
        <strain evidence="4">P131</strain>
    </source>
</reference>
<keyword evidence="2" id="KW-0812">Transmembrane</keyword>
<evidence type="ECO:0000259" key="3">
    <source>
        <dbReference type="SMART" id="SM00642"/>
    </source>
</evidence>
<dbReference type="CDD" id="cd11319">
    <property type="entry name" value="AmyAc_euk_AmyA"/>
    <property type="match status" value="1"/>
</dbReference>
<name>L7J369_PYRO1</name>
<comment type="similarity">
    <text evidence="1">Belongs to the glycosyl hydrolase 13 family.</text>
</comment>
<gene>
    <name evidence="4" type="ORF">OOW_P131scaffold01054g24</name>
</gene>
<dbReference type="PANTHER" id="PTHR10357:SF212">
    <property type="entry name" value="ALPHA-AMYLASE"/>
    <property type="match status" value="1"/>
</dbReference>
<sequence length="661" mass="73016">MANKILVAYIFADFLFVLMGALMLGFSIVVGNVRDEVPTEGNQAARNLLYQKFPLTAGIVNAIFIFITFLLTIPALSTPARGWLKMSGYLVVVNALFSLVIGLFLWIMTLKTRDDLFPIWVQQTPQVQSLMEVSFKCCGYYNSTAPAFVTNQVCPSPAASALMRGCATPITSFANVFVDNIFTGVFGMCGIDGLLVIATACLLKDRKEQERFRHIDQKTGPMSTLPGQTSVVRQADRIARNESDSGGNSCSDLGQYCGGTFKGLQSKLDYIRGMGFDAIWISPVVENHKGGYHGYWAKDLYAINSKYGTADDLKSLIKAAHDKGFLLMVDVVANHMGNGPISENKPAPLNQESSYHPECKIDYSNQQSVERCRLGNLPDLNTEDPKIRTLLTDWIKWIVSEFKVDGLRIDTVKHVEKGFWPGFAWASGVYTLGEVYSEDVDYLAGYDKTMGGFFNFPVYKSLGRYLQQGQSPQGLVDNHDKITRKFSDPTTLANFLDSHDDPRWLSKNRDAALLKNALAYVLLARGIPVVYYGTEQGFSGGADPWNREDLWRARYRTDGDLYRAISRLSGVRAGAGGLPADDQIHLLVNKNSYAFSRDGGGVVVLTTNRGSGFNGQECFDTRGVTATWEDKFGSGTYTSDESGKVCVQVKNGEPVVLVRKK</sequence>
<evidence type="ECO:0000256" key="2">
    <source>
        <dbReference type="SAM" id="Phobius"/>
    </source>
</evidence>
<dbReference type="Pfam" id="PF00128">
    <property type="entry name" value="Alpha-amylase"/>
    <property type="match status" value="2"/>
</dbReference>
<accession>L7J369</accession>
<dbReference type="EMBL" id="JH795590">
    <property type="protein sequence ID" value="ELQ62676.1"/>
    <property type="molecule type" value="Genomic_DNA"/>
</dbReference>
<dbReference type="SMART" id="SM00642">
    <property type="entry name" value="Aamy"/>
    <property type="match status" value="1"/>
</dbReference>
<dbReference type="SUPFAM" id="SSF51445">
    <property type="entry name" value="(Trans)glycosidases"/>
    <property type="match status" value="1"/>
</dbReference>